<dbReference type="PANTHER" id="PTHR33121:SF70">
    <property type="entry name" value="SIGNALING PROTEIN YKOW"/>
    <property type="match status" value="1"/>
</dbReference>
<feature type="transmembrane region" description="Helical" evidence="1">
    <location>
        <begin position="12"/>
        <end position="31"/>
    </location>
</feature>
<evidence type="ECO:0000259" key="2">
    <source>
        <dbReference type="PROSITE" id="PS50887"/>
    </source>
</evidence>
<dbReference type="AlphaFoldDB" id="A0A9X3CTN5"/>
<dbReference type="InterPro" id="IPR043128">
    <property type="entry name" value="Rev_trsase/Diguanyl_cyclase"/>
</dbReference>
<evidence type="ECO:0000313" key="3">
    <source>
        <dbReference type="EMBL" id="MCW8348594.1"/>
    </source>
</evidence>
<keyword evidence="1" id="KW-1133">Transmembrane helix</keyword>
<feature type="transmembrane region" description="Helical" evidence="1">
    <location>
        <begin position="180"/>
        <end position="198"/>
    </location>
</feature>
<dbReference type="SMART" id="SM00267">
    <property type="entry name" value="GGDEF"/>
    <property type="match status" value="1"/>
</dbReference>
<organism evidence="3 4">
    <name type="scientific">Vibrio qingdaonensis</name>
    <dbReference type="NCBI Taxonomy" id="2829491"/>
    <lineage>
        <taxon>Bacteria</taxon>
        <taxon>Pseudomonadati</taxon>
        <taxon>Pseudomonadota</taxon>
        <taxon>Gammaproteobacteria</taxon>
        <taxon>Vibrionales</taxon>
        <taxon>Vibrionaceae</taxon>
        <taxon>Vibrio</taxon>
    </lineage>
</organism>
<dbReference type="PANTHER" id="PTHR33121">
    <property type="entry name" value="CYCLIC DI-GMP PHOSPHODIESTERASE PDEF"/>
    <property type="match status" value="1"/>
</dbReference>
<dbReference type="Gene3D" id="3.30.70.270">
    <property type="match status" value="1"/>
</dbReference>
<keyword evidence="4" id="KW-1185">Reference proteome</keyword>
<sequence>MIKYLVEVVPLNIIKLFLAFLTTLALTVNIITIEKINTINDGFSERKNEATWFVFQLVKEYSQFVTEVRITPVETKNLWLHFDLTWSRFDIILNSRESSNFIKDENYYYFFSDQFERFQALENSLKLYESGKIKQEALEHRVVLNFNEVINFINTNFRLQSPLFKKNSYDLERLLLTQKMTTMVLVSLFVIIIVIFWIESLIRKSIYRRDPLTRLMNRSALTYDLKPQFSQNYYSILSIRVLNLDEINQKYGIDYGDILIKSAAEKISSLIDSRFKLYRYSGATLIALSKYSQSIQNEKTLKAMRDSLNEPINLGDLELIMDISLIHENNVHRSILLERLTLLSRRKAASHNA</sequence>
<dbReference type="RefSeq" id="WP_265677122.1">
    <property type="nucleotide sequence ID" value="NZ_JAKRRY010000042.1"/>
</dbReference>
<reference evidence="3" key="1">
    <citation type="submission" date="2022-02" db="EMBL/GenBank/DDBJ databases">
        <title>Vibrio sp. nov, a new bacterium isolated from seawater.</title>
        <authorList>
            <person name="Yuan Y."/>
        </authorList>
    </citation>
    <scope>NUCLEOTIDE SEQUENCE</scope>
    <source>
        <strain evidence="3">ZSDZ65</strain>
    </source>
</reference>
<protein>
    <submittedName>
        <fullName evidence="3">GGDEF domain-containing protein</fullName>
    </submittedName>
</protein>
<dbReference type="InterPro" id="IPR050706">
    <property type="entry name" value="Cyclic-di-GMP_PDE-like"/>
</dbReference>
<evidence type="ECO:0000256" key="1">
    <source>
        <dbReference type="SAM" id="Phobius"/>
    </source>
</evidence>
<evidence type="ECO:0000313" key="4">
    <source>
        <dbReference type="Proteomes" id="UP001155587"/>
    </source>
</evidence>
<comment type="caution">
    <text evidence="3">The sequence shown here is derived from an EMBL/GenBank/DDBJ whole genome shotgun (WGS) entry which is preliminary data.</text>
</comment>
<keyword evidence="1" id="KW-0472">Membrane</keyword>
<dbReference type="EMBL" id="JAKRRY010000042">
    <property type="protein sequence ID" value="MCW8348594.1"/>
    <property type="molecule type" value="Genomic_DNA"/>
</dbReference>
<keyword evidence="1" id="KW-0812">Transmembrane</keyword>
<dbReference type="PROSITE" id="PS50887">
    <property type="entry name" value="GGDEF"/>
    <property type="match status" value="1"/>
</dbReference>
<accession>A0A9X3CTN5</accession>
<dbReference type="InterPro" id="IPR029787">
    <property type="entry name" value="Nucleotide_cyclase"/>
</dbReference>
<dbReference type="Pfam" id="PF00990">
    <property type="entry name" value="GGDEF"/>
    <property type="match status" value="1"/>
</dbReference>
<dbReference type="SUPFAM" id="SSF55073">
    <property type="entry name" value="Nucleotide cyclase"/>
    <property type="match status" value="1"/>
</dbReference>
<feature type="domain" description="GGDEF" evidence="2">
    <location>
        <begin position="232"/>
        <end position="353"/>
    </location>
</feature>
<dbReference type="Proteomes" id="UP001155587">
    <property type="component" value="Unassembled WGS sequence"/>
</dbReference>
<dbReference type="InterPro" id="IPR000160">
    <property type="entry name" value="GGDEF_dom"/>
</dbReference>
<dbReference type="GO" id="GO:0071111">
    <property type="term" value="F:cyclic-guanylate-specific phosphodiesterase activity"/>
    <property type="evidence" value="ECO:0007669"/>
    <property type="project" value="InterPro"/>
</dbReference>
<name>A0A9X3CTN5_9VIBR</name>
<gene>
    <name evidence="3" type="ORF">MD535_21640</name>
</gene>
<proteinExistence type="predicted"/>